<sequence length="280" mass="31350">MQTLVILGNIRAAKALADYLHQHKIESHIQKEEDGFHLMFDESSDIETAKKLITEFAENPNDDKFWTASWNRNEVDDLSSEQTQAEPIISKVWQQTGVFTRVLGGIILAIFIAQLAGYSRFLFLHLGFPENLTQLSFSEIYRLVTPALMHGDATHLVLNLFWWVWLAGQLEKIKGAPWLLNASLFTALAAHLSQYLMVSSSFIGLSGVVYGLLGYAWLAGRLGRLPELKLPSGIIIMMLLWLAVGFAEVLNLRMANWAHLGGLLSGLLIALFEAKWAKKA</sequence>
<feature type="transmembrane region" description="Helical" evidence="7">
    <location>
        <begin position="256"/>
        <end position="274"/>
    </location>
</feature>
<keyword evidence="6 7" id="KW-0472">Membrane</keyword>
<dbReference type="Pfam" id="PF01694">
    <property type="entry name" value="Rhomboid"/>
    <property type="match status" value="1"/>
</dbReference>
<keyword evidence="2" id="KW-1003">Cell membrane</keyword>
<accession>A0ABY7AMY5</accession>
<dbReference type="EMBL" id="CP109965">
    <property type="protein sequence ID" value="WAJ69820.1"/>
    <property type="molecule type" value="Genomic_DNA"/>
</dbReference>
<evidence type="ECO:0000256" key="2">
    <source>
        <dbReference type="ARBA" id="ARBA00022475"/>
    </source>
</evidence>
<feature type="domain" description="Peptidase S54 GlpG peptidase N-terminal" evidence="9">
    <location>
        <begin position="1"/>
        <end position="75"/>
    </location>
</feature>
<feature type="domain" description="Peptidase S54 rhomboid" evidence="8">
    <location>
        <begin position="139"/>
        <end position="272"/>
    </location>
</feature>
<dbReference type="PANTHER" id="PTHR43066:SF26">
    <property type="entry name" value="RHOMBOID PROTEASE GLPG"/>
    <property type="match status" value="1"/>
</dbReference>
<keyword evidence="4 7" id="KW-0812">Transmembrane</keyword>
<dbReference type="Proteomes" id="UP001163726">
    <property type="component" value="Chromosome"/>
</dbReference>
<gene>
    <name evidence="10" type="ORF">OLW01_11755</name>
</gene>
<evidence type="ECO:0000313" key="10">
    <source>
        <dbReference type="EMBL" id="WAJ69820.1"/>
    </source>
</evidence>
<keyword evidence="5 7" id="KW-1133">Transmembrane helix</keyword>
<feature type="transmembrane region" description="Helical" evidence="7">
    <location>
        <begin position="202"/>
        <end position="218"/>
    </location>
</feature>
<organism evidence="10 11">
    <name type="scientific">Catenovulum adriaticum</name>
    <dbReference type="NCBI Taxonomy" id="2984846"/>
    <lineage>
        <taxon>Bacteria</taxon>
        <taxon>Pseudomonadati</taxon>
        <taxon>Pseudomonadota</taxon>
        <taxon>Gammaproteobacteria</taxon>
        <taxon>Alteromonadales</taxon>
        <taxon>Alteromonadaceae</taxon>
        <taxon>Catenovulum</taxon>
    </lineage>
</organism>
<dbReference type="GO" id="GO:0006508">
    <property type="term" value="P:proteolysis"/>
    <property type="evidence" value="ECO:0007669"/>
    <property type="project" value="UniProtKB-KW"/>
</dbReference>
<reference evidence="10" key="1">
    <citation type="submission" date="2022-10" db="EMBL/GenBank/DDBJ databases">
        <title>Catenovulum adriacola sp. nov. isolated in the Harbour of Susak.</title>
        <authorList>
            <person name="Schoch T."/>
            <person name="Reich S.J."/>
            <person name="Stoeferle S."/>
            <person name="Flaiz M."/>
            <person name="Kazda M."/>
            <person name="Riedel C.U."/>
            <person name="Duerre P."/>
        </authorList>
    </citation>
    <scope>NUCLEOTIDE SEQUENCE</scope>
    <source>
        <strain evidence="10">TS8</strain>
    </source>
</reference>
<evidence type="ECO:0000256" key="1">
    <source>
        <dbReference type="ARBA" id="ARBA00004141"/>
    </source>
</evidence>
<evidence type="ECO:0000256" key="7">
    <source>
        <dbReference type="SAM" id="Phobius"/>
    </source>
</evidence>
<dbReference type="EC" id="3.4.21.105" evidence="10"/>
<keyword evidence="10" id="KW-0378">Hydrolase</keyword>
<dbReference type="InterPro" id="IPR038236">
    <property type="entry name" value="GlpG_N_sf"/>
</dbReference>
<dbReference type="InterPro" id="IPR022732">
    <property type="entry name" value="Peptidase_S54_GlpG_N"/>
</dbReference>
<feature type="transmembrane region" description="Helical" evidence="7">
    <location>
        <begin position="230"/>
        <end position="250"/>
    </location>
</feature>
<evidence type="ECO:0000259" key="8">
    <source>
        <dbReference type="Pfam" id="PF01694"/>
    </source>
</evidence>
<evidence type="ECO:0000256" key="6">
    <source>
        <dbReference type="ARBA" id="ARBA00023136"/>
    </source>
</evidence>
<keyword evidence="11" id="KW-1185">Reference proteome</keyword>
<dbReference type="Gene3D" id="3.30.70.2350">
    <property type="match status" value="1"/>
</dbReference>
<evidence type="ECO:0000256" key="5">
    <source>
        <dbReference type="ARBA" id="ARBA00022989"/>
    </source>
</evidence>
<proteinExistence type="predicted"/>
<dbReference type="RefSeq" id="WP_268074109.1">
    <property type="nucleotide sequence ID" value="NZ_CP109965.1"/>
</dbReference>
<dbReference type="InterPro" id="IPR022764">
    <property type="entry name" value="Peptidase_S54_rhomboid_dom"/>
</dbReference>
<dbReference type="GO" id="GO:0008233">
    <property type="term" value="F:peptidase activity"/>
    <property type="evidence" value="ECO:0007669"/>
    <property type="project" value="UniProtKB-KW"/>
</dbReference>
<keyword evidence="3" id="KW-0997">Cell inner membrane</keyword>
<comment type="subcellular location">
    <subcellularLocation>
        <location evidence="1">Membrane</location>
        <topology evidence="1">Multi-pass membrane protein</topology>
    </subcellularLocation>
</comment>
<dbReference type="Gene3D" id="1.20.1540.10">
    <property type="entry name" value="Rhomboid-like"/>
    <property type="match status" value="1"/>
</dbReference>
<dbReference type="SUPFAM" id="SSF144091">
    <property type="entry name" value="Rhomboid-like"/>
    <property type="match status" value="1"/>
</dbReference>
<evidence type="ECO:0000259" key="9">
    <source>
        <dbReference type="Pfam" id="PF12122"/>
    </source>
</evidence>
<keyword evidence="10" id="KW-0645">Protease</keyword>
<evidence type="ECO:0000313" key="11">
    <source>
        <dbReference type="Proteomes" id="UP001163726"/>
    </source>
</evidence>
<dbReference type="PANTHER" id="PTHR43066">
    <property type="entry name" value="RHOMBOID-RELATED PROTEIN"/>
    <property type="match status" value="1"/>
</dbReference>
<dbReference type="Pfam" id="PF12122">
    <property type="entry name" value="Rhomboid_N"/>
    <property type="match status" value="1"/>
</dbReference>
<feature type="transmembrane region" description="Helical" evidence="7">
    <location>
        <begin position="143"/>
        <end position="166"/>
    </location>
</feature>
<dbReference type="InterPro" id="IPR035952">
    <property type="entry name" value="Rhomboid-like_sf"/>
</dbReference>
<evidence type="ECO:0000256" key="3">
    <source>
        <dbReference type="ARBA" id="ARBA00022519"/>
    </source>
</evidence>
<name>A0ABY7AMY5_9ALTE</name>
<protein>
    <submittedName>
        <fullName evidence="10">Rhomboid family intramembrane serine protease</fullName>
        <ecNumber evidence="10">3.4.21.105</ecNumber>
    </submittedName>
</protein>
<feature type="transmembrane region" description="Helical" evidence="7">
    <location>
        <begin position="98"/>
        <end position="123"/>
    </location>
</feature>
<evidence type="ECO:0000256" key="4">
    <source>
        <dbReference type="ARBA" id="ARBA00022692"/>
    </source>
</evidence>